<dbReference type="SUPFAM" id="SSF64288">
    <property type="entry name" value="Chorismate lyase-like"/>
    <property type="match status" value="1"/>
</dbReference>
<reference evidence="2 3" key="1">
    <citation type="journal article" date="2020" name="Int. J. Syst. Evol. Microbiol.">
        <title>Reclassification of Streptomyces castelarensis and Streptomyces sporoclivatus as later heterotypic synonyms of Streptomyces antimycoticus.</title>
        <authorList>
            <person name="Komaki H."/>
            <person name="Tamura T."/>
        </authorList>
    </citation>
    <scope>NUCLEOTIDE SEQUENCE [LARGE SCALE GENOMIC DNA]</scope>
    <source>
        <strain evidence="2 3">NBRC 13459</strain>
    </source>
</reference>
<keyword evidence="3" id="KW-1185">Reference proteome</keyword>
<protein>
    <recommendedName>
        <fullName evidence="1">UbiC transcription regulator-associated domain-containing protein</fullName>
    </recommendedName>
</protein>
<dbReference type="Pfam" id="PF07702">
    <property type="entry name" value="UTRA"/>
    <property type="match status" value="1"/>
</dbReference>
<dbReference type="Proteomes" id="UP000301309">
    <property type="component" value="Unassembled WGS sequence"/>
</dbReference>
<dbReference type="InterPro" id="IPR028978">
    <property type="entry name" value="Chorismate_lyase_/UTRA_dom_sf"/>
</dbReference>
<dbReference type="GO" id="GO:0003677">
    <property type="term" value="F:DNA binding"/>
    <property type="evidence" value="ECO:0007669"/>
    <property type="project" value="InterPro"/>
</dbReference>
<evidence type="ECO:0000259" key="1">
    <source>
        <dbReference type="Pfam" id="PF07702"/>
    </source>
</evidence>
<feature type="domain" description="UbiC transcription regulator-associated" evidence="1">
    <location>
        <begin position="2"/>
        <end position="121"/>
    </location>
</feature>
<dbReference type="Gene3D" id="3.40.1410.10">
    <property type="entry name" value="Chorismate lyase-like"/>
    <property type="match status" value="1"/>
</dbReference>
<dbReference type="EMBL" id="BJHW01000003">
    <property type="protein sequence ID" value="GDY60573.1"/>
    <property type="molecule type" value="Genomic_DNA"/>
</dbReference>
<evidence type="ECO:0000313" key="3">
    <source>
        <dbReference type="Proteomes" id="UP000301309"/>
    </source>
</evidence>
<comment type="caution">
    <text evidence="2">The sequence shown here is derived from an EMBL/GenBank/DDBJ whole genome shotgun (WGS) entry which is preliminary data.</text>
</comment>
<dbReference type="AlphaFoldDB" id="A0A4D4LR65"/>
<evidence type="ECO:0000313" key="2">
    <source>
        <dbReference type="EMBL" id="GDY60573.1"/>
    </source>
</evidence>
<dbReference type="GO" id="GO:0006355">
    <property type="term" value="P:regulation of DNA-templated transcription"/>
    <property type="evidence" value="ECO:0007669"/>
    <property type="project" value="InterPro"/>
</dbReference>
<accession>A0A4D4LR65</accession>
<name>A0A4D4LR65_STRVO</name>
<gene>
    <name evidence="2" type="ORF">SVIO_111960</name>
</gene>
<dbReference type="InterPro" id="IPR011663">
    <property type="entry name" value="UTRA"/>
</dbReference>
<organism evidence="2 3">
    <name type="scientific">Streptomyces violaceusniger</name>
    <dbReference type="NCBI Taxonomy" id="68280"/>
    <lineage>
        <taxon>Bacteria</taxon>
        <taxon>Bacillati</taxon>
        <taxon>Actinomycetota</taxon>
        <taxon>Actinomycetes</taxon>
        <taxon>Kitasatosporales</taxon>
        <taxon>Streptomycetaceae</taxon>
        <taxon>Streptomyces</taxon>
        <taxon>Streptomyces violaceusniger group</taxon>
    </lineage>
</organism>
<proteinExistence type="predicted"/>
<sequence length="132" mass="14256">MSAALGIELGEEALRRVRLVQLHDGSPQSLVTAWFPAAVADACPRLAQNAPIAEGTTNYVRRQTGRFPVEGTDITTVRLGSDAEARHLSLEQPVAVAVVLHTAYDQDGQALVCEEGVTPSHLYEEVDNYPMS</sequence>